<dbReference type="PROSITE" id="PS00741">
    <property type="entry name" value="DH_1"/>
    <property type="match status" value="1"/>
</dbReference>
<feature type="compositionally biased region" description="Polar residues" evidence="1">
    <location>
        <begin position="109"/>
        <end position="123"/>
    </location>
</feature>
<name>A0AAN7HZT9_9FUNG</name>
<keyword evidence="4" id="KW-1185">Reference proteome</keyword>
<dbReference type="Pfam" id="PF00621">
    <property type="entry name" value="RhoGEF"/>
    <property type="match status" value="1"/>
</dbReference>
<proteinExistence type="predicted"/>
<dbReference type="RefSeq" id="XP_064680723.1">
    <property type="nucleotide sequence ID" value="XM_064825346.1"/>
</dbReference>
<gene>
    <name evidence="3" type="ORF">ATC70_006065</name>
</gene>
<dbReference type="PANTHER" id="PTHR12673">
    <property type="entry name" value="FACIOGENITAL DYSPLASIA PROTEIN"/>
    <property type="match status" value="1"/>
</dbReference>
<feature type="compositionally biased region" description="Polar residues" evidence="1">
    <location>
        <begin position="239"/>
        <end position="254"/>
    </location>
</feature>
<feature type="compositionally biased region" description="Basic residues" evidence="1">
    <location>
        <begin position="26"/>
        <end position="45"/>
    </location>
</feature>
<dbReference type="InterPro" id="IPR000219">
    <property type="entry name" value="DH_dom"/>
</dbReference>
<feature type="region of interest" description="Disordered" evidence="1">
    <location>
        <begin position="226"/>
        <end position="259"/>
    </location>
</feature>
<evidence type="ECO:0000259" key="2">
    <source>
        <dbReference type="PROSITE" id="PS50010"/>
    </source>
</evidence>
<reference evidence="3 4" key="1">
    <citation type="submission" date="2022-11" db="EMBL/GenBank/DDBJ databases">
        <title>Mucor velutinosus strain NIH1002 WGS.</title>
        <authorList>
            <person name="Subramanian P."/>
            <person name="Mullikin J.C."/>
            <person name="Segre J.A."/>
            <person name="Zelazny A.M."/>
        </authorList>
    </citation>
    <scope>NUCLEOTIDE SEQUENCE [LARGE SCALE GENOMIC DNA]</scope>
    <source>
        <strain evidence="3 4">NIH1002</strain>
    </source>
</reference>
<comment type="caution">
    <text evidence="3">The sequence shown here is derived from an EMBL/GenBank/DDBJ whole genome shotgun (WGS) entry which is preliminary data.</text>
</comment>
<feature type="compositionally biased region" description="Low complexity" evidence="1">
    <location>
        <begin position="142"/>
        <end position="158"/>
    </location>
</feature>
<dbReference type="PANTHER" id="PTHR12673:SF159">
    <property type="entry name" value="LD03170P"/>
    <property type="match status" value="1"/>
</dbReference>
<dbReference type="SUPFAM" id="SSF48065">
    <property type="entry name" value="DBL homology domain (DH-domain)"/>
    <property type="match status" value="1"/>
</dbReference>
<dbReference type="GeneID" id="89949751"/>
<dbReference type="InterPro" id="IPR051092">
    <property type="entry name" value="FYVE_RhoGEF_PH"/>
</dbReference>
<dbReference type="SMART" id="SM00325">
    <property type="entry name" value="RhoGEF"/>
    <property type="match status" value="1"/>
</dbReference>
<dbReference type="GO" id="GO:0005085">
    <property type="term" value="F:guanyl-nucleotide exchange factor activity"/>
    <property type="evidence" value="ECO:0007669"/>
    <property type="project" value="InterPro"/>
</dbReference>
<dbReference type="Gene3D" id="1.20.900.10">
    <property type="entry name" value="Dbl homology (DH) domain"/>
    <property type="match status" value="1"/>
</dbReference>
<feature type="region of interest" description="Disordered" evidence="1">
    <location>
        <begin position="93"/>
        <end position="163"/>
    </location>
</feature>
<feature type="compositionally biased region" description="Low complexity" evidence="1">
    <location>
        <begin position="93"/>
        <end position="108"/>
    </location>
</feature>
<dbReference type="GO" id="GO:0035556">
    <property type="term" value="P:intracellular signal transduction"/>
    <property type="evidence" value="ECO:0007669"/>
    <property type="project" value="InterPro"/>
</dbReference>
<feature type="region of interest" description="Disordered" evidence="1">
    <location>
        <begin position="1"/>
        <end position="78"/>
    </location>
</feature>
<protein>
    <recommendedName>
        <fullName evidence="2">DH domain-containing protein</fullName>
    </recommendedName>
</protein>
<sequence length="684" mass="77382">MQTMQQHENELKGQHRPNLSINTSFNKKKKGWHQLFSHHHHHHPTVKSPTSIDRQEKPSKRNSLPTPPPTQSAPSLQQHATSISLAPLLMRKTASPTSTATSSSNSSAENLTDDSTSVHSITSPFRKLHLPSFHKRNNSHHNPSSNTAAPATAAMTMSDQEDHYTPTAPEHIMPTLVDWSPEAPVSPPPWELHDPKPLHQHKKRHSMSNHNYFEEFRRTSSISSSSFGIEDYHSDSEGVGSTNIKSSLHQSPSDSLDRNSDVTLIGLTSVPSTSSADVDDARAAASSAAMRVRRRSSCPTYDSLSLSSASTSTSSKTLIENDIIFITEQHTRHMSVLKKYTHPADKKPAFKPCQKAKARAAEAAVNGEVVHTNSLYSSFCEDSLKYLYIPNVFDPVTREPILEFAVIKPRKYQLHRKTSWKREAKALMTWHHALEEQIHQPPAVSSAFLKELSADKLERYQLTRRFILREFFTTEVNFWNQLYYTKIIFYDALVYSLNKENTFAKDEDADIFANLFDLMQFSAKLINRLRHFQLNFVNKVAAAGGTDDPHAHLSVDGQEACNNIDCNNLQVGSILVDMAEDLVVFLRCALDYKGNRKHLDNSEHREGFVKYRQRLQTKKETSQFSMQDYLIIPIQRVARYGLLLADLLKHTQPSHSDYNYLIKAHQIVTSLASAMNSVQKKKKT</sequence>
<dbReference type="GO" id="GO:0005737">
    <property type="term" value="C:cytoplasm"/>
    <property type="evidence" value="ECO:0007669"/>
    <property type="project" value="TreeGrafter"/>
</dbReference>
<evidence type="ECO:0000256" key="1">
    <source>
        <dbReference type="SAM" id="MobiDB-lite"/>
    </source>
</evidence>
<dbReference type="AlphaFoldDB" id="A0AAN7HZT9"/>
<dbReference type="InterPro" id="IPR001331">
    <property type="entry name" value="GDS_CDC24_CS"/>
</dbReference>
<dbReference type="PROSITE" id="PS50010">
    <property type="entry name" value="DH_2"/>
    <property type="match status" value="1"/>
</dbReference>
<organism evidence="3 4">
    <name type="scientific">Mucor velutinosus</name>
    <dbReference type="NCBI Taxonomy" id="708070"/>
    <lineage>
        <taxon>Eukaryota</taxon>
        <taxon>Fungi</taxon>
        <taxon>Fungi incertae sedis</taxon>
        <taxon>Mucoromycota</taxon>
        <taxon>Mucoromycotina</taxon>
        <taxon>Mucoromycetes</taxon>
        <taxon>Mucorales</taxon>
        <taxon>Mucorineae</taxon>
        <taxon>Mucoraceae</taxon>
        <taxon>Mucor</taxon>
    </lineage>
</organism>
<accession>A0AAN7HZT9</accession>
<dbReference type="EMBL" id="JASEJX010000016">
    <property type="protein sequence ID" value="KAK4514057.1"/>
    <property type="molecule type" value="Genomic_DNA"/>
</dbReference>
<feature type="domain" description="DH" evidence="2">
    <location>
        <begin position="463"/>
        <end position="678"/>
    </location>
</feature>
<dbReference type="Proteomes" id="UP001304243">
    <property type="component" value="Unassembled WGS sequence"/>
</dbReference>
<evidence type="ECO:0000313" key="4">
    <source>
        <dbReference type="Proteomes" id="UP001304243"/>
    </source>
</evidence>
<dbReference type="InterPro" id="IPR035899">
    <property type="entry name" value="DBL_dom_sf"/>
</dbReference>
<evidence type="ECO:0000313" key="3">
    <source>
        <dbReference type="EMBL" id="KAK4514057.1"/>
    </source>
</evidence>
<feature type="compositionally biased region" description="Basic residues" evidence="1">
    <location>
        <begin position="126"/>
        <end position="139"/>
    </location>
</feature>